<dbReference type="RefSeq" id="WP_187721430.1">
    <property type="nucleotide sequence ID" value="NZ_CP060789.1"/>
</dbReference>
<keyword evidence="1" id="KW-0812">Transmembrane</keyword>
<keyword evidence="1" id="KW-1133">Transmembrane helix</keyword>
<proteinExistence type="predicted"/>
<dbReference type="KEGG" id="tdf:H9L22_02275"/>
<evidence type="ECO:0008006" key="4">
    <source>
        <dbReference type="Google" id="ProtNLM"/>
    </source>
</evidence>
<keyword evidence="3" id="KW-1185">Reference proteome</keyword>
<name>A0A7H0H704_9ACTN</name>
<protein>
    <recommendedName>
        <fullName evidence="4">Integral membrane protein</fullName>
    </recommendedName>
</protein>
<organism evidence="2 3">
    <name type="scientific">Tessaracoccus defluvii</name>
    <dbReference type="NCBI Taxonomy" id="1285901"/>
    <lineage>
        <taxon>Bacteria</taxon>
        <taxon>Bacillati</taxon>
        <taxon>Actinomycetota</taxon>
        <taxon>Actinomycetes</taxon>
        <taxon>Propionibacteriales</taxon>
        <taxon>Propionibacteriaceae</taxon>
        <taxon>Tessaracoccus</taxon>
    </lineage>
</organism>
<dbReference type="Proteomes" id="UP000516117">
    <property type="component" value="Chromosome"/>
</dbReference>
<evidence type="ECO:0000256" key="1">
    <source>
        <dbReference type="SAM" id="Phobius"/>
    </source>
</evidence>
<dbReference type="AlphaFoldDB" id="A0A7H0H704"/>
<gene>
    <name evidence="2" type="ORF">H9L22_02275</name>
</gene>
<sequence>MGAVVTVISYLGTPVDSPLHPLWGAEGYWLILVGLASIVATFTAGCTWRTWTRILLGLSLPVLVAGTVTLQYYPHGSLVALALESVALIVAAPREARTWSAEPAPDPGHP</sequence>
<reference evidence="2 3" key="1">
    <citation type="submission" date="2020-08" db="EMBL/GenBank/DDBJ databases">
        <title>Genome sequence of Tessaracoccus defluvii JCM 17540T.</title>
        <authorList>
            <person name="Hyun D.-W."/>
            <person name="Bae J.-W."/>
        </authorList>
    </citation>
    <scope>NUCLEOTIDE SEQUENCE [LARGE SCALE GENOMIC DNA]</scope>
    <source>
        <strain evidence="2 3">JCM 17540</strain>
    </source>
</reference>
<feature type="transmembrane region" description="Helical" evidence="1">
    <location>
        <begin position="54"/>
        <end position="73"/>
    </location>
</feature>
<keyword evidence="1" id="KW-0472">Membrane</keyword>
<dbReference type="EMBL" id="CP060789">
    <property type="protein sequence ID" value="QNP56320.1"/>
    <property type="molecule type" value="Genomic_DNA"/>
</dbReference>
<feature type="transmembrane region" description="Helical" evidence="1">
    <location>
        <begin position="27"/>
        <end position="47"/>
    </location>
</feature>
<evidence type="ECO:0000313" key="3">
    <source>
        <dbReference type="Proteomes" id="UP000516117"/>
    </source>
</evidence>
<evidence type="ECO:0000313" key="2">
    <source>
        <dbReference type="EMBL" id="QNP56320.1"/>
    </source>
</evidence>
<accession>A0A7H0H704</accession>